<name>A0ABY3W9I1_9MICC</name>
<dbReference type="PANTHER" id="PTHR30469">
    <property type="entry name" value="MULTIDRUG RESISTANCE PROTEIN MDTA"/>
    <property type="match status" value="1"/>
</dbReference>
<feature type="transmembrane region" description="Helical" evidence="1">
    <location>
        <begin position="7"/>
        <end position="29"/>
    </location>
</feature>
<accession>A0ABY3W9I1</accession>
<dbReference type="InterPro" id="IPR058627">
    <property type="entry name" value="MdtA-like_C"/>
</dbReference>
<dbReference type="Gene3D" id="2.40.420.20">
    <property type="match status" value="1"/>
</dbReference>
<keyword evidence="1" id="KW-1133">Transmembrane helix</keyword>
<gene>
    <name evidence="3" type="ORF">MNQ99_04670</name>
</gene>
<protein>
    <submittedName>
        <fullName evidence="3">Secretion protein HlyD</fullName>
    </submittedName>
</protein>
<keyword evidence="1" id="KW-0812">Transmembrane</keyword>
<reference evidence="3 4" key="1">
    <citation type="submission" date="2022-03" db="EMBL/GenBank/DDBJ databases">
        <title>Isotopic signatures of nitrous oxide derived from detoxification processes.</title>
        <authorList>
            <person name="Behrendt U."/>
            <person name="Buchen C."/>
            <person name="Well R."/>
            <person name="Ulrich A."/>
            <person name="Rohe L."/>
            <person name="Kolb S."/>
            <person name="Schloter M."/>
            <person name="Horn M.A."/>
            <person name="Augustin J."/>
        </authorList>
    </citation>
    <scope>NUCLEOTIDE SEQUENCE [LARGE SCALE GENOMIC DNA]</scope>
    <source>
        <strain evidence="3 4">S4-C24</strain>
    </source>
</reference>
<dbReference type="EMBL" id="CP093326">
    <property type="protein sequence ID" value="UNK46656.1"/>
    <property type="molecule type" value="Genomic_DNA"/>
</dbReference>
<evidence type="ECO:0000256" key="1">
    <source>
        <dbReference type="SAM" id="Phobius"/>
    </source>
</evidence>
<dbReference type="Proteomes" id="UP000829069">
    <property type="component" value="Chromosome"/>
</dbReference>
<proteinExistence type="predicted"/>
<sequence length="350" mass="35618">MRALRRYVFPVAWLAIFAVIAVALFKLAFVDGMRADAVTEQPTAQLVTPSVPATLGTVTNVVQIEGSVASDPAVAVRSTAEGTVNFLFVDAGANVSKGDPLFQVQKLVEPDPTPLTVEPDPDEEPAPPPAPVYTYVNVVAPAAGKLTDLTVLVDQQVSVGAEAATISPGTFSVTGTLTADQQFRLLDRPSSATVTVNGGPAPFDCKAVTVGEAPDDGGSAPGQEQPLDPSMPELPAAATGTVKCAVPADVKVFAGLGATVDITAGTAENVVVVPTTAVQGSVDTGLVWLVENDGGAPVERSVTLGLNDGMQVEIVDGLAEGEMVLQFIPGAPGDQMMPGMEGGGFGMIGG</sequence>
<evidence type="ECO:0000313" key="4">
    <source>
        <dbReference type="Proteomes" id="UP000829069"/>
    </source>
</evidence>
<keyword evidence="1" id="KW-0472">Membrane</keyword>
<organism evidence="3 4">
    <name type="scientific">Arthrobacter sulfonylureivorans</name>
    <dbReference type="NCBI Taxonomy" id="2486855"/>
    <lineage>
        <taxon>Bacteria</taxon>
        <taxon>Bacillati</taxon>
        <taxon>Actinomycetota</taxon>
        <taxon>Actinomycetes</taxon>
        <taxon>Micrococcales</taxon>
        <taxon>Micrococcaceae</taxon>
        <taxon>Arthrobacter</taxon>
    </lineage>
</organism>
<dbReference type="Pfam" id="PF25967">
    <property type="entry name" value="RND-MFP_C"/>
    <property type="match status" value="1"/>
</dbReference>
<feature type="domain" description="Multidrug resistance protein MdtA-like C-terminal permuted SH3" evidence="2">
    <location>
        <begin position="269"/>
        <end position="324"/>
    </location>
</feature>
<evidence type="ECO:0000259" key="2">
    <source>
        <dbReference type="Pfam" id="PF25967"/>
    </source>
</evidence>
<dbReference type="PANTHER" id="PTHR30469:SF33">
    <property type="entry name" value="SLR1207 PROTEIN"/>
    <property type="match status" value="1"/>
</dbReference>
<dbReference type="RefSeq" id="WP_241914617.1">
    <property type="nucleotide sequence ID" value="NZ_CP093326.1"/>
</dbReference>
<keyword evidence="4" id="KW-1185">Reference proteome</keyword>
<evidence type="ECO:0000313" key="3">
    <source>
        <dbReference type="EMBL" id="UNK46656.1"/>
    </source>
</evidence>
<dbReference type="Gene3D" id="2.40.50.100">
    <property type="match status" value="1"/>
</dbReference>